<name>A0A8S2B8M9_ARAAE</name>
<dbReference type="PROSITE" id="PS00359">
    <property type="entry name" value="RIBOSOMAL_L11"/>
    <property type="match status" value="1"/>
</dbReference>
<feature type="compositionally biased region" description="Polar residues" evidence="7">
    <location>
        <begin position="243"/>
        <end position="257"/>
    </location>
</feature>
<dbReference type="HAMAP" id="MF_00736">
    <property type="entry name" value="Ribosomal_uL11"/>
    <property type="match status" value="1"/>
</dbReference>
<dbReference type="Pfam" id="PF03946">
    <property type="entry name" value="Ribosomal_L11_N"/>
    <property type="match status" value="1"/>
</dbReference>
<dbReference type="AlphaFoldDB" id="A0A8S2B8M9"/>
<sequence>MASSSLSTLSSCTSSSLYPNSKLSRYLSANLTSKTNVSVQFLGKKQFPLLSSTMRFLTVVAATAQSTPRGKTKKVVGIVKMNVWAGKATPAPPVGPAFASRGDDQEKHMAKRFCKEYNARTANKLGDIIPVVITVYDDQSFTFILKTPPASFLLLKAAGVKKGSKDPKQNKVGMITIEQLRKIAEEKLPEMNCTTIVSAMRTIAGTAGNMGIDIDPPLLEPKKKVALFVFAPMTKKRSKLRNRNSTSESENVVSPQTLRRDSSPIAINRVSSGSNGCISVATTG</sequence>
<reference evidence="10" key="1">
    <citation type="submission" date="2021-01" db="EMBL/GenBank/DDBJ databases">
        <authorList>
            <person name="Bezrukov I."/>
        </authorList>
    </citation>
    <scope>NUCLEOTIDE SEQUENCE</scope>
</reference>
<evidence type="ECO:0000256" key="2">
    <source>
        <dbReference type="ARBA" id="ARBA00022730"/>
    </source>
</evidence>
<comment type="similarity">
    <text evidence="1 6">Belongs to the universal ribosomal protein uL11 family.</text>
</comment>
<dbReference type="InterPro" id="IPR036796">
    <property type="entry name" value="Ribosomal_uL11_N_sf"/>
</dbReference>
<dbReference type="GO" id="GO:0003735">
    <property type="term" value="F:structural constituent of ribosome"/>
    <property type="evidence" value="ECO:0007669"/>
    <property type="project" value="InterPro"/>
</dbReference>
<evidence type="ECO:0000256" key="7">
    <source>
        <dbReference type="SAM" id="MobiDB-lite"/>
    </source>
</evidence>
<dbReference type="InterPro" id="IPR020784">
    <property type="entry name" value="Ribosomal_uL11_N"/>
</dbReference>
<dbReference type="NCBIfam" id="TIGR01632">
    <property type="entry name" value="L11_bact"/>
    <property type="match status" value="1"/>
</dbReference>
<dbReference type="GO" id="GO:0006412">
    <property type="term" value="P:translation"/>
    <property type="evidence" value="ECO:0007669"/>
    <property type="project" value="InterPro"/>
</dbReference>
<dbReference type="FunFam" id="1.10.10.250:FF:000001">
    <property type="entry name" value="50S ribosomal protein L11"/>
    <property type="match status" value="1"/>
</dbReference>
<organism evidence="10 11">
    <name type="scientific">Arabidopsis arenosa</name>
    <name type="common">Sand rock-cress</name>
    <name type="synonym">Cardaminopsis arenosa</name>
    <dbReference type="NCBI Taxonomy" id="38785"/>
    <lineage>
        <taxon>Eukaryota</taxon>
        <taxon>Viridiplantae</taxon>
        <taxon>Streptophyta</taxon>
        <taxon>Embryophyta</taxon>
        <taxon>Tracheophyta</taxon>
        <taxon>Spermatophyta</taxon>
        <taxon>Magnoliopsida</taxon>
        <taxon>eudicotyledons</taxon>
        <taxon>Gunneridae</taxon>
        <taxon>Pentapetalae</taxon>
        <taxon>rosids</taxon>
        <taxon>malvids</taxon>
        <taxon>Brassicales</taxon>
        <taxon>Brassicaceae</taxon>
        <taxon>Camelineae</taxon>
        <taxon>Arabidopsis</taxon>
    </lineage>
</organism>
<dbReference type="InterPro" id="IPR020783">
    <property type="entry name" value="Ribosomal_uL11_C"/>
</dbReference>
<dbReference type="InterPro" id="IPR020785">
    <property type="entry name" value="Ribosomal_uL11_CS"/>
</dbReference>
<dbReference type="InterPro" id="IPR036769">
    <property type="entry name" value="Ribosomal_uL11_C_sf"/>
</dbReference>
<keyword evidence="4 6" id="KW-0689">Ribosomal protein</keyword>
<evidence type="ECO:0000256" key="5">
    <source>
        <dbReference type="ARBA" id="ARBA00023274"/>
    </source>
</evidence>
<dbReference type="Pfam" id="PF00298">
    <property type="entry name" value="Ribosomal_L11"/>
    <property type="match status" value="1"/>
</dbReference>
<protein>
    <submittedName>
        <fullName evidence="10">Uncharacterized protein</fullName>
    </submittedName>
</protein>
<evidence type="ECO:0000313" key="10">
    <source>
        <dbReference type="EMBL" id="CAE6234826.1"/>
    </source>
</evidence>
<dbReference type="Gene3D" id="1.10.10.250">
    <property type="entry name" value="Ribosomal protein L11, C-terminal domain"/>
    <property type="match status" value="1"/>
</dbReference>
<dbReference type="PANTHER" id="PTHR11661:SF1">
    <property type="entry name" value="LARGE RIBOSOMAL SUBUNIT PROTEIN UL11M"/>
    <property type="match status" value="1"/>
</dbReference>
<keyword evidence="11" id="KW-1185">Reference proteome</keyword>
<evidence type="ECO:0000259" key="8">
    <source>
        <dbReference type="Pfam" id="PF00298"/>
    </source>
</evidence>
<feature type="domain" description="Large ribosomal subunit protein uL11 N-terminal" evidence="9">
    <location>
        <begin position="79"/>
        <end position="141"/>
    </location>
</feature>
<evidence type="ECO:0000256" key="4">
    <source>
        <dbReference type="ARBA" id="ARBA00022980"/>
    </source>
</evidence>
<evidence type="ECO:0000256" key="3">
    <source>
        <dbReference type="ARBA" id="ARBA00022884"/>
    </source>
</evidence>
<dbReference type="CDD" id="cd00349">
    <property type="entry name" value="Ribosomal_L11"/>
    <property type="match status" value="1"/>
</dbReference>
<dbReference type="GO" id="GO:0022625">
    <property type="term" value="C:cytosolic large ribosomal subunit"/>
    <property type="evidence" value="ECO:0007669"/>
    <property type="project" value="TreeGrafter"/>
</dbReference>
<dbReference type="Proteomes" id="UP000682877">
    <property type="component" value="Chromosome 8"/>
</dbReference>
<gene>
    <name evidence="10" type="ORF">AARE701A_LOCUS21239</name>
</gene>
<dbReference type="SUPFAM" id="SSF54747">
    <property type="entry name" value="Ribosomal L11/L12e N-terminal domain"/>
    <property type="match status" value="1"/>
</dbReference>
<proteinExistence type="inferred from homology"/>
<accession>A0A8S2B8M9</accession>
<dbReference type="Gene3D" id="3.30.1550.10">
    <property type="entry name" value="Ribosomal protein L11/L12, N-terminal domain"/>
    <property type="match status" value="1"/>
</dbReference>
<dbReference type="SUPFAM" id="SSF46906">
    <property type="entry name" value="Ribosomal protein L11, C-terminal domain"/>
    <property type="match status" value="1"/>
</dbReference>
<dbReference type="InterPro" id="IPR000911">
    <property type="entry name" value="Ribosomal_uL11"/>
</dbReference>
<keyword evidence="5 6" id="KW-0687">Ribonucleoprotein</keyword>
<dbReference type="EMBL" id="LR999458">
    <property type="protein sequence ID" value="CAE6234826.1"/>
    <property type="molecule type" value="Genomic_DNA"/>
</dbReference>
<evidence type="ECO:0000256" key="6">
    <source>
        <dbReference type="RuleBase" id="RU003978"/>
    </source>
</evidence>
<keyword evidence="3" id="KW-0694">RNA-binding</keyword>
<evidence type="ECO:0000259" key="9">
    <source>
        <dbReference type="Pfam" id="PF03946"/>
    </source>
</evidence>
<feature type="domain" description="Large ribosomal subunit protein uL11 C-terminal" evidence="8">
    <location>
        <begin position="146"/>
        <end position="214"/>
    </location>
</feature>
<dbReference type="GO" id="GO:0070180">
    <property type="term" value="F:large ribosomal subunit rRNA binding"/>
    <property type="evidence" value="ECO:0007669"/>
    <property type="project" value="TreeGrafter"/>
</dbReference>
<keyword evidence="2" id="KW-0699">rRNA-binding</keyword>
<dbReference type="SMART" id="SM00649">
    <property type="entry name" value="RL11"/>
    <property type="match status" value="1"/>
</dbReference>
<evidence type="ECO:0000256" key="1">
    <source>
        <dbReference type="ARBA" id="ARBA00010537"/>
    </source>
</evidence>
<feature type="region of interest" description="Disordered" evidence="7">
    <location>
        <begin position="238"/>
        <end position="264"/>
    </location>
</feature>
<evidence type="ECO:0000313" key="11">
    <source>
        <dbReference type="Proteomes" id="UP000682877"/>
    </source>
</evidence>
<dbReference type="InterPro" id="IPR006519">
    <property type="entry name" value="Ribosomal_uL11_bac-typ"/>
</dbReference>
<dbReference type="PANTHER" id="PTHR11661">
    <property type="entry name" value="60S RIBOSOMAL PROTEIN L12"/>
    <property type="match status" value="1"/>
</dbReference>